<keyword evidence="1" id="KW-0732">Signal</keyword>
<evidence type="ECO:0000313" key="3">
    <source>
        <dbReference type="EMBL" id="SDJ23312.1"/>
    </source>
</evidence>
<dbReference type="OrthoDB" id="3414047at2"/>
<dbReference type="SUPFAM" id="SSF56219">
    <property type="entry name" value="DNase I-like"/>
    <property type="match status" value="1"/>
</dbReference>
<dbReference type="PANTHER" id="PTHR41349">
    <property type="match status" value="1"/>
</dbReference>
<protein>
    <submittedName>
        <fullName evidence="3">Exonuclease III</fullName>
    </submittedName>
</protein>
<evidence type="ECO:0000256" key="1">
    <source>
        <dbReference type="SAM" id="SignalP"/>
    </source>
</evidence>
<dbReference type="GO" id="GO:0005975">
    <property type="term" value="P:carbohydrate metabolic process"/>
    <property type="evidence" value="ECO:0007669"/>
    <property type="project" value="UniProtKB-ARBA"/>
</dbReference>
<keyword evidence="3" id="KW-0540">Nuclease</keyword>
<dbReference type="RefSeq" id="WP_090933888.1">
    <property type="nucleotide sequence ID" value="NZ_FNDJ01000009.1"/>
</dbReference>
<evidence type="ECO:0000259" key="2">
    <source>
        <dbReference type="Pfam" id="PF03372"/>
    </source>
</evidence>
<dbReference type="Gene3D" id="3.60.10.10">
    <property type="entry name" value="Endonuclease/exonuclease/phosphatase"/>
    <property type="match status" value="1"/>
</dbReference>
<proteinExistence type="predicted"/>
<name>A0A1G8S2F7_9ACTN</name>
<accession>A0A1G8S2F7</accession>
<dbReference type="GO" id="GO:0005509">
    <property type="term" value="F:calcium ion binding"/>
    <property type="evidence" value="ECO:0007669"/>
    <property type="project" value="InterPro"/>
</dbReference>
<organism evidence="3 4">
    <name type="scientific">Nonomuraea jiangxiensis</name>
    <dbReference type="NCBI Taxonomy" id="633440"/>
    <lineage>
        <taxon>Bacteria</taxon>
        <taxon>Bacillati</taxon>
        <taxon>Actinomycetota</taxon>
        <taxon>Actinomycetes</taxon>
        <taxon>Streptosporangiales</taxon>
        <taxon>Streptosporangiaceae</taxon>
        <taxon>Nonomuraea</taxon>
    </lineage>
</organism>
<feature type="domain" description="Endonuclease/exonuclease/phosphatase" evidence="2">
    <location>
        <begin position="226"/>
        <end position="492"/>
    </location>
</feature>
<keyword evidence="3" id="KW-0269">Exonuclease</keyword>
<dbReference type="InterPro" id="IPR015919">
    <property type="entry name" value="Cadherin-like_sf"/>
</dbReference>
<dbReference type="Pfam" id="PF03372">
    <property type="entry name" value="Exo_endo_phos"/>
    <property type="match status" value="1"/>
</dbReference>
<keyword evidence="4" id="KW-1185">Reference proteome</keyword>
<dbReference type="GO" id="GO:0004527">
    <property type="term" value="F:exonuclease activity"/>
    <property type="evidence" value="ECO:0007669"/>
    <property type="project" value="UniProtKB-KW"/>
</dbReference>
<dbReference type="SUPFAM" id="SSF49313">
    <property type="entry name" value="Cadherin-like"/>
    <property type="match status" value="1"/>
</dbReference>
<keyword evidence="3" id="KW-0378">Hydrolase</keyword>
<dbReference type="InterPro" id="IPR005135">
    <property type="entry name" value="Endo/exonuclease/phosphatase"/>
</dbReference>
<dbReference type="AlphaFoldDB" id="A0A1G8S2F7"/>
<sequence length="502" mass="53116">MRGIVVLVLAVFAVVLSVSPAQAAPDGTLRLTSTTVKIGDPITFSFSTPRPDAQNWVGLYQDPGNGPVNEEFVGPSTKWVYTPESSGTGSLPTEGLPAGDWIVYYLYNDGYTWLAQPVKLQLVASGPVSWVSSAFPLRNGQVGSDYSASVARLVRGNTAGLSFRKVSGPSWLTVSPGGTAGGTPTASGTITAGIEASNSTGSKATATVTIRVQASGAALVPELKVMSYNLWHGGTPVNGYRDKQLKFLLDRDVDVVGIQENEGTSAQALADALGWSYHQNSDVAILSRYPISATGSGTASVWAKVRLGTRSAVLWSAHLGYTPYGPYDACFGGMSVQQLMDRESRSGRTGQINSIISAMNTDLANSGSTPVFLVGDFNAPSHLDWTSANSHCGYGQVSWPTSTAPVNAGLTDSYRAAHPNPATAPGITWSPIYKTFTGGYGYDSHTGEPEPQDRIDFVYFKGALDVLSSEAVVEGDPALYPNHQNNAWTSDHAAVLTTFRIR</sequence>
<feature type="chain" id="PRO_5011489734" evidence="1">
    <location>
        <begin position="24"/>
        <end position="502"/>
    </location>
</feature>
<dbReference type="InterPro" id="IPR036691">
    <property type="entry name" value="Endo/exonu/phosph_ase_sf"/>
</dbReference>
<dbReference type="EMBL" id="FNDJ01000009">
    <property type="protein sequence ID" value="SDJ23312.1"/>
    <property type="molecule type" value="Genomic_DNA"/>
</dbReference>
<dbReference type="Gene3D" id="2.60.40.10">
    <property type="entry name" value="Immunoglobulins"/>
    <property type="match status" value="1"/>
</dbReference>
<dbReference type="PANTHER" id="PTHR41349:SF1">
    <property type="entry name" value="PROTEIN CBG08683"/>
    <property type="match status" value="1"/>
</dbReference>
<dbReference type="InterPro" id="IPR013783">
    <property type="entry name" value="Ig-like_fold"/>
</dbReference>
<evidence type="ECO:0000313" key="4">
    <source>
        <dbReference type="Proteomes" id="UP000199202"/>
    </source>
</evidence>
<dbReference type="STRING" id="633440.SAMN05421869_109251"/>
<dbReference type="GO" id="GO:0016020">
    <property type="term" value="C:membrane"/>
    <property type="evidence" value="ECO:0007669"/>
    <property type="project" value="InterPro"/>
</dbReference>
<dbReference type="Proteomes" id="UP000199202">
    <property type="component" value="Unassembled WGS sequence"/>
</dbReference>
<reference evidence="3 4" key="1">
    <citation type="submission" date="2016-10" db="EMBL/GenBank/DDBJ databases">
        <authorList>
            <person name="de Groot N.N."/>
        </authorList>
    </citation>
    <scope>NUCLEOTIDE SEQUENCE [LARGE SCALE GENOMIC DNA]</scope>
    <source>
        <strain evidence="3 4">CGMCC 4.6533</strain>
    </source>
</reference>
<gene>
    <name evidence="3" type="ORF">SAMN05421869_109251</name>
</gene>
<feature type="signal peptide" evidence="1">
    <location>
        <begin position="1"/>
        <end position="23"/>
    </location>
</feature>